<feature type="domain" description="Flagellar hook-associated protein FlgK helical" evidence="8">
    <location>
        <begin position="98"/>
        <end position="309"/>
    </location>
</feature>
<dbReference type="AlphaFoldDB" id="A0A7W6E3X9"/>
<dbReference type="InterPro" id="IPR010930">
    <property type="entry name" value="Flg_bb/hook_C_dom"/>
</dbReference>
<evidence type="ECO:0000256" key="6">
    <source>
        <dbReference type="ARBA" id="ARBA00023143"/>
    </source>
</evidence>
<comment type="caution">
    <text evidence="9">The sequence shown here is derived from an EMBL/GenBank/DDBJ whole genome shotgun (WGS) entry which is preliminary data.</text>
</comment>
<evidence type="ECO:0000256" key="5">
    <source>
        <dbReference type="ARBA" id="ARBA00022525"/>
    </source>
</evidence>
<feature type="domain" description="Flagellar basal-body/hook protein C-terminal" evidence="7">
    <location>
        <begin position="443"/>
        <end position="480"/>
    </location>
</feature>
<keyword evidence="9" id="KW-0969">Cilium</keyword>
<reference evidence="9 10" key="1">
    <citation type="submission" date="2020-08" db="EMBL/GenBank/DDBJ databases">
        <title>Genomic Encyclopedia of Type Strains, Phase IV (KMG-IV): sequencing the most valuable type-strain genomes for metagenomic binning, comparative biology and taxonomic classification.</title>
        <authorList>
            <person name="Goeker M."/>
        </authorList>
    </citation>
    <scope>NUCLEOTIDE SEQUENCE [LARGE SCALE GENOMIC DNA]</scope>
    <source>
        <strain evidence="9 10">DSM 102234</strain>
    </source>
</reference>
<protein>
    <recommendedName>
        <fullName evidence="4">Flagellar hook-associated protein 1</fullName>
    </recommendedName>
</protein>
<dbReference type="PANTHER" id="PTHR30033">
    <property type="entry name" value="FLAGELLAR HOOK-ASSOCIATED PROTEIN 1"/>
    <property type="match status" value="1"/>
</dbReference>
<sequence length="480" mass="49886">MSITGAMNAAISGLRAAARGTEIVSTNISNALTPSYGKRSLELSTLGYGASGVNIDGINRQMNDSIVSDRRIANAAQQNSQVIVDFLRDFESVTGIAGDADGLSGHLGAFEESLIAAASRPDAVERLAQVVTDAQQLASSLSQASAQVQGMRSNADTQIALEVSYLNMALEQVEQLNIQIATAQAKGGSSLASLDQRQAILDEIGSIVPINVVPRDNGAVAIYTEGGASLLDISAVTIGFEKQNTVTAYQTLEANTLSGLTLNGQDVLRSTALGGGSLGGYFEVRDVYGVQAQAQLDALSRDLIERFSDPALDTTRAAGDPGLFTDANASFDPINEVGLSSRLTLNSAVDTATGGDVWKLRDGLGATTPGAVGDATLLNDLRGALEESRMPASGSFGTGTLAAADLFSSFSGLLAVSRSGAEQNLSFSSARLAELTQLQLSEGVDTDQELQNLLILEQSYAANARVIQAADAMLETVTRL</sequence>
<dbReference type="InterPro" id="IPR002371">
    <property type="entry name" value="FlgK"/>
</dbReference>
<keyword evidence="9" id="KW-0966">Cell projection</keyword>
<evidence type="ECO:0000313" key="10">
    <source>
        <dbReference type="Proteomes" id="UP000530268"/>
    </source>
</evidence>
<accession>A0A7W6E3X9</accession>
<keyword evidence="9" id="KW-0282">Flagellum</keyword>
<comment type="similarity">
    <text evidence="3">Belongs to the flagella basal body rod proteins family.</text>
</comment>
<dbReference type="RefSeq" id="WP_184565096.1">
    <property type="nucleotide sequence ID" value="NZ_JACIEI010000005.1"/>
</dbReference>
<evidence type="ECO:0000313" key="9">
    <source>
        <dbReference type="EMBL" id="MBB3994240.1"/>
    </source>
</evidence>
<dbReference type="GO" id="GO:0005198">
    <property type="term" value="F:structural molecule activity"/>
    <property type="evidence" value="ECO:0007669"/>
    <property type="project" value="InterPro"/>
</dbReference>
<evidence type="ECO:0000256" key="3">
    <source>
        <dbReference type="ARBA" id="ARBA00009677"/>
    </source>
</evidence>
<keyword evidence="5" id="KW-0964">Secreted</keyword>
<name>A0A7W6E3X9_9RHOB</name>
<evidence type="ECO:0000259" key="8">
    <source>
        <dbReference type="Pfam" id="PF22638"/>
    </source>
</evidence>
<gene>
    <name evidence="9" type="ORF">GGR95_001885</name>
</gene>
<evidence type="ECO:0000256" key="1">
    <source>
        <dbReference type="ARBA" id="ARBA00004365"/>
    </source>
</evidence>
<evidence type="ECO:0000256" key="2">
    <source>
        <dbReference type="ARBA" id="ARBA00004613"/>
    </source>
</evidence>
<dbReference type="Pfam" id="PF22638">
    <property type="entry name" value="FlgK_D1"/>
    <property type="match status" value="1"/>
</dbReference>
<dbReference type="Proteomes" id="UP000530268">
    <property type="component" value="Unassembled WGS sequence"/>
</dbReference>
<keyword evidence="10" id="KW-1185">Reference proteome</keyword>
<dbReference type="GO" id="GO:0009424">
    <property type="term" value="C:bacterial-type flagellum hook"/>
    <property type="evidence" value="ECO:0007669"/>
    <property type="project" value="InterPro"/>
</dbReference>
<dbReference type="GO" id="GO:0005576">
    <property type="term" value="C:extracellular region"/>
    <property type="evidence" value="ECO:0007669"/>
    <property type="project" value="UniProtKB-SubCell"/>
</dbReference>
<evidence type="ECO:0000259" key="7">
    <source>
        <dbReference type="Pfam" id="PF06429"/>
    </source>
</evidence>
<evidence type="ECO:0000256" key="4">
    <source>
        <dbReference type="ARBA" id="ARBA00016244"/>
    </source>
</evidence>
<organism evidence="9 10">
    <name type="scientific">Sulfitobacter undariae</name>
    <dbReference type="NCBI Taxonomy" id="1563671"/>
    <lineage>
        <taxon>Bacteria</taxon>
        <taxon>Pseudomonadati</taxon>
        <taxon>Pseudomonadota</taxon>
        <taxon>Alphaproteobacteria</taxon>
        <taxon>Rhodobacterales</taxon>
        <taxon>Roseobacteraceae</taxon>
        <taxon>Sulfitobacter</taxon>
    </lineage>
</organism>
<dbReference type="SUPFAM" id="SSF64518">
    <property type="entry name" value="Phase 1 flagellin"/>
    <property type="match status" value="1"/>
</dbReference>
<dbReference type="NCBIfam" id="TIGR02492">
    <property type="entry name" value="flgK_ends"/>
    <property type="match status" value="1"/>
</dbReference>
<proteinExistence type="inferred from homology"/>
<dbReference type="GO" id="GO:0044780">
    <property type="term" value="P:bacterial-type flagellum assembly"/>
    <property type="evidence" value="ECO:0007669"/>
    <property type="project" value="InterPro"/>
</dbReference>
<dbReference type="PANTHER" id="PTHR30033:SF1">
    <property type="entry name" value="FLAGELLAR HOOK-ASSOCIATED PROTEIN 1"/>
    <property type="match status" value="1"/>
</dbReference>
<dbReference type="Pfam" id="PF06429">
    <property type="entry name" value="Flg_bbr_C"/>
    <property type="match status" value="1"/>
</dbReference>
<keyword evidence="6" id="KW-0975">Bacterial flagellum</keyword>
<dbReference type="InterPro" id="IPR053927">
    <property type="entry name" value="FlgK_helical"/>
</dbReference>
<comment type="subcellular location">
    <subcellularLocation>
        <location evidence="1">Bacterial flagellum</location>
    </subcellularLocation>
    <subcellularLocation>
        <location evidence="2">Secreted</location>
    </subcellularLocation>
</comment>
<dbReference type="EMBL" id="JACIEI010000005">
    <property type="protein sequence ID" value="MBB3994240.1"/>
    <property type="molecule type" value="Genomic_DNA"/>
</dbReference>